<organism evidence="1 2">
    <name type="scientific">Rhizobium fredii</name>
    <name type="common">Sinorhizobium fredii</name>
    <dbReference type="NCBI Taxonomy" id="380"/>
    <lineage>
        <taxon>Bacteria</taxon>
        <taxon>Pseudomonadati</taxon>
        <taxon>Pseudomonadota</taxon>
        <taxon>Alphaproteobacteria</taxon>
        <taxon>Hyphomicrobiales</taxon>
        <taxon>Rhizobiaceae</taxon>
        <taxon>Sinorhizobium/Ensifer group</taxon>
        <taxon>Sinorhizobium</taxon>
    </lineage>
</organism>
<geneLocation type="plasmid" evidence="2">
    <name>psfrenxt3b</name>
</geneLocation>
<accession>A0A2L0HB80</accession>
<reference evidence="1 2" key="1">
    <citation type="submission" date="2017-10" db="EMBL/GenBank/DDBJ databases">
        <title>Analysis of the genome sequences of Rhizobium populations associated to common bean (phaseolus vulgaris).</title>
        <authorList>
            <person name="Bustos P."/>
            <person name="Santamaria R.I."/>
            <person name="Miranda-Sanchez F."/>
            <person name="Perez-Carrascal O."/>
            <person name="Juarez S."/>
            <person name="Lozano L."/>
            <person name="Martinez-Flores I."/>
            <person name="Vinuesa P."/>
            <person name="Martinez-Romero E."/>
            <person name="Cevallos M.A."/>
            <person name="Romero D."/>
            <person name="Davila G."/>
            <person name="Gonzalez V."/>
        </authorList>
    </citation>
    <scope>NUCLEOTIDE SEQUENCE [LARGE SCALE GENOMIC DNA]</scope>
    <source>
        <strain evidence="1 2">NXT3</strain>
        <plasmid evidence="2">Plasmid psfrenxt3b</plasmid>
    </source>
</reference>
<gene>
    <name evidence="1" type="ORF">NXT3_PB00003</name>
</gene>
<dbReference type="EMBL" id="CP024309">
    <property type="protein sequence ID" value="AUX78667.1"/>
    <property type="molecule type" value="Genomic_DNA"/>
</dbReference>
<keyword evidence="1" id="KW-0614">Plasmid</keyword>
<dbReference type="AlphaFoldDB" id="A0A2L0HB80"/>
<dbReference type="Proteomes" id="UP000239340">
    <property type="component" value="Plasmid pSfreNXT3b"/>
</dbReference>
<proteinExistence type="predicted"/>
<name>A0A2L0HB80_RHIFR</name>
<sequence length="80" mass="8487">MREPVLPRTAGHGPCCLRGLSAGCRSAPVEATTELSDAELAAVEKSEMESGLDHQCRTVDGQACCRLKSRSLALATSRRS</sequence>
<protein>
    <submittedName>
        <fullName evidence="1">Uncharacterized protein</fullName>
    </submittedName>
</protein>
<evidence type="ECO:0000313" key="2">
    <source>
        <dbReference type="Proteomes" id="UP000239340"/>
    </source>
</evidence>
<evidence type="ECO:0000313" key="1">
    <source>
        <dbReference type="EMBL" id="AUX78667.1"/>
    </source>
</evidence>